<evidence type="ECO:0000256" key="1">
    <source>
        <dbReference type="SAM" id="MobiDB-lite"/>
    </source>
</evidence>
<dbReference type="AlphaFoldDB" id="A0A392TSL8"/>
<evidence type="ECO:0000313" key="2">
    <source>
        <dbReference type="EMBL" id="MCI63928.1"/>
    </source>
</evidence>
<sequence>MTSRFEYVVCSIEESNDVSTMSIDELQSSLLVHEGRMMMHKDKEEEQALKMTNLGRGNNNGGNTRGR</sequence>
<evidence type="ECO:0008006" key="4">
    <source>
        <dbReference type="Google" id="ProtNLM"/>
    </source>
</evidence>
<evidence type="ECO:0000313" key="3">
    <source>
        <dbReference type="Proteomes" id="UP000265520"/>
    </source>
</evidence>
<dbReference type="Proteomes" id="UP000265520">
    <property type="component" value="Unassembled WGS sequence"/>
</dbReference>
<feature type="compositionally biased region" description="Gly residues" evidence="1">
    <location>
        <begin position="58"/>
        <end position="67"/>
    </location>
</feature>
<accession>A0A392TSL8</accession>
<organism evidence="2 3">
    <name type="scientific">Trifolium medium</name>
    <dbReference type="NCBI Taxonomy" id="97028"/>
    <lineage>
        <taxon>Eukaryota</taxon>
        <taxon>Viridiplantae</taxon>
        <taxon>Streptophyta</taxon>
        <taxon>Embryophyta</taxon>
        <taxon>Tracheophyta</taxon>
        <taxon>Spermatophyta</taxon>
        <taxon>Magnoliopsida</taxon>
        <taxon>eudicotyledons</taxon>
        <taxon>Gunneridae</taxon>
        <taxon>Pentapetalae</taxon>
        <taxon>rosids</taxon>
        <taxon>fabids</taxon>
        <taxon>Fabales</taxon>
        <taxon>Fabaceae</taxon>
        <taxon>Papilionoideae</taxon>
        <taxon>50 kb inversion clade</taxon>
        <taxon>NPAAA clade</taxon>
        <taxon>Hologalegina</taxon>
        <taxon>IRL clade</taxon>
        <taxon>Trifolieae</taxon>
        <taxon>Trifolium</taxon>
    </lineage>
</organism>
<protein>
    <recommendedName>
        <fullName evidence="4">Retrovirus-related Pol polyprotein from transposon TNT 1-94</fullName>
    </recommendedName>
</protein>
<dbReference type="EMBL" id="LXQA010646048">
    <property type="protein sequence ID" value="MCI63928.1"/>
    <property type="molecule type" value="Genomic_DNA"/>
</dbReference>
<name>A0A392TSL8_9FABA</name>
<feature type="region of interest" description="Disordered" evidence="1">
    <location>
        <begin position="48"/>
        <end position="67"/>
    </location>
</feature>
<feature type="non-terminal residue" evidence="2">
    <location>
        <position position="67"/>
    </location>
</feature>
<comment type="caution">
    <text evidence="2">The sequence shown here is derived from an EMBL/GenBank/DDBJ whole genome shotgun (WGS) entry which is preliminary data.</text>
</comment>
<keyword evidence="3" id="KW-1185">Reference proteome</keyword>
<reference evidence="2 3" key="1">
    <citation type="journal article" date="2018" name="Front. Plant Sci.">
        <title>Red Clover (Trifolium pratense) and Zigzag Clover (T. medium) - A Picture of Genomic Similarities and Differences.</title>
        <authorList>
            <person name="Dluhosova J."/>
            <person name="Istvanek J."/>
            <person name="Nedelnik J."/>
            <person name="Repkova J."/>
        </authorList>
    </citation>
    <scope>NUCLEOTIDE SEQUENCE [LARGE SCALE GENOMIC DNA]</scope>
    <source>
        <strain evidence="3">cv. 10/8</strain>
        <tissue evidence="2">Leaf</tissue>
    </source>
</reference>
<proteinExistence type="predicted"/>